<keyword evidence="3" id="KW-1185">Reference proteome</keyword>
<dbReference type="EMBL" id="RYZH01000013">
    <property type="protein sequence ID" value="RUL88170.1"/>
    <property type="molecule type" value="Genomic_DNA"/>
</dbReference>
<dbReference type="RefSeq" id="WP_126724880.1">
    <property type="nucleotide sequence ID" value="NZ_RYZH01000013.1"/>
</dbReference>
<evidence type="ECO:0000313" key="3">
    <source>
        <dbReference type="Proteomes" id="UP000280296"/>
    </source>
</evidence>
<protein>
    <submittedName>
        <fullName evidence="2">Uncharacterized protein</fullName>
    </submittedName>
</protein>
<evidence type="ECO:0000313" key="2">
    <source>
        <dbReference type="EMBL" id="RUL88170.1"/>
    </source>
</evidence>
<feature type="compositionally biased region" description="Polar residues" evidence="1">
    <location>
        <begin position="1"/>
        <end position="13"/>
    </location>
</feature>
<dbReference type="AlphaFoldDB" id="A0A432MLL0"/>
<sequence>MNTTPFTVVQLQQMKGKPPKLPKPKTIRVKKDSAYQIPADSTPTPFPDAITALNGLGIDLLPPRDDELEKVVEKDRNRRPRPVAGTPSGGVTLARP</sequence>
<name>A0A432MLL0_9BACT</name>
<feature type="compositionally biased region" description="Basic residues" evidence="1">
    <location>
        <begin position="17"/>
        <end position="28"/>
    </location>
</feature>
<comment type="caution">
    <text evidence="2">The sequence shown here is derived from an EMBL/GenBank/DDBJ whole genome shotgun (WGS) entry which is preliminary data.</text>
</comment>
<feature type="region of interest" description="Disordered" evidence="1">
    <location>
        <begin position="1"/>
        <end position="29"/>
    </location>
</feature>
<accession>A0A432MLL0</accession>
<reference evidence="2 3" key="1">
    <citation type="submission" date="2018-12" db="EMBL/GenBank/DDBJ databases">
        <authorList>
            <person name="Toschakov S.V."/>
        </authorList>
    </citation>
    <scope>NUCLEOTIDE SEQUENCE [LARGE SCALE GENOMIC DNA]</scope>
    <source>
        <strain evidence="2 3">GM2012</strain>
    </source>
</reference>
<feature type="region of interest" description="Disordered" evidence="1">
    <location>
        <begin position="69"/>
        <end position="96"/>
    </location>
</feature>
<organism evidence="2 3">
    <name type="scientific">Tautonia sociabilis</name>
    <dbReference type="NCBI Taxonomy" id="2080755"/>
    <lineage>
        <taxon>Bacteria</taxon>
        <taxon>Pseudomonadati</taxon>
        <taxon>Planctomycetota</taxon>
        <taxon>Planctomycetia</taxon>
        <taxon>Isosphaerales</taxon>
        <taxon>Isosphaeraceae</taxon>
        <taxon>Tautonia</taxon>
    </lineage>
</organism>
<proteinExistence type="predicted"/>
<reference evidence="2 3" key="2">
    <citation type="submission" date="2019-01" db="EMBL/GenBank/DDBJ databases">
        <title>Tautonia sociabilis, a novel thermotolerant planctomycete of Isosphaeraceae family, isolated from a 4000 m deep subterranean habitat.</title>
        <authorList>
            <person name="Kovaleva O.L."/>
            <person name="Elcheninov A.G."/>
            <person name="Van Heerden E."/>
            <person name="Toshchakov S.V."/>
            <person name="Novikov A."/>
            <person name="Bonch-Osmolovskaya E.A."/>
            <person name="Kublanov I.V."/>
        </authorList>
    </citation>
    <scope>NUCLEOTIDE SEQUENCE [LARGE SCALE GENOMIC DNA]</scope>
    <source>
        <strain evidence="2 3">GM2012</strain>
    </source>
</reference>
<dbReference type="Proteomes" id="UP000280296">
    <property type="component" value="Unassembled WGS sequence"/>
</dbReference>
<evidence type="ECO:0000256" key="1">
    <source>
        <dbReference type="SAM" id="MobiDB-lite"/>
    </source>
</evidence>
<gene>
    <name evidence="2" type="ORF">TsocGM_08520</name>
</gene>